<dbReference type="SUPFAM" id="SSF57959">
    <property type="entry name" value="Leucine zipper domain"/>
    <property type="match status" value="1"/>
</dbReference>
<gene>
    <name evidence="3" type="ORF">BZ3500_MVSOF-1268-A1-R1_CHR3-3G06438</name>
</gene>
<dbReference type="EMBL" id="FMWP01000094">
    <property type="protein sequence ID" value="SCZ97893.1"/>
    <property type="molecule type" value="Genomic_DNA"/>
</dbReference>
<keyword evidence="1" id="KW-0175">Coiled coil</keyword>
<evidence type="ECO:0000313" key="3">
    <source>
        <dbReference type="EMBL" id="SCZ97893.1"/>
    </source>
</evidence>
<dbReference type="STRING" id="289078.A0A2X0LNU0"/>
<feature type="compositionally biased region" description="Low complexity" evidence="2">
    <location>
        <begin position="93"/>
        <end position="124"/>
    </location>
</feature>
<feature type="region of interest" description="Disordered" evidence="2">
    <location>
        <begin position="1"/>
        <end position="50"/>
    </location>
</feature>
<feature type="coiled-coil region" evidence="1">
    <location>
        <begin position="53"/>
        <end position="87"/>
    </location>
</feature>
<feature type="compositionally biased region" description="Pro residues" evidence="2">
    <location>
        <begin position="209"/>
        <end position="223"/>
    </location>
</feature>
<evidence type="ECO:0000256" key="1">
    <source>
        <dbReference type="SAM" id="Coils"/>
    </source>
</evidence>
<reference evidence="4" key="1">
    <citation type="submission" date="2016-10" db="EMBL/GenBank/DDBJ databases">
        <authorList>
            <person name="Jeantristanb JTB J.-T."/>
            <person name="Ricardo R."/>
        </authorList>
    </citation>
    <scope>NUCLEOTIDE SEQUENCE [LARGE SCALE GENOMIC DNA]</scope>
</reference>
<evidence type="ECO:0000313" key="4">
    <source>
        <dbReference type="Proteomes" id="UP000249723"/>
    </source>
</evidence>
<dbReference type="AlphaFoldDB" id="A0A2X0LNU0"/>
<dbReference type="OrthoDB" id="2537853at2759"/>
<feature type="compositionally biased region" description="Polar residues" evidence="2">
    <location>
        <begin position="269"/>
        <end position="278"/>
    </location>
</feature>
<protein>
    <submittedName>
        <fullName evidence="3">BZ3500_MvSof-1268-A1-R1_Chr3-3g06438 protein</fullName>
    </submittedName>
</protein>
<keyword evidence="4" id="KW-1185">Reference proteome</keyword>
<dbReference type="CDD" id="cd14688">
    <property type="entry name" value="bZIP_YAP"/>
    <property type="match status" value="1"/>
</dbReference>
<dbReference type="InterPro" id="IPR046347">
    <property type="entry name" value="bZIP_sf"/>
</dbReference>
<feature type="region of interest" description="Disordered" evidence="2">
    <location>
        <begin position="88"/>
        <end position="298"/>
    </location>
</feature>
<sequence length="458" mass="47821">MSPDGAVAGSDQSTSGRGVGTTGGAKVMNAKRGRKQDDSLQPSRARDVQRAFRARRAEQLSTLEDQVRTLQQENTELKRELAYYKGETNCPVASTSTSQDATAADASTSARSATTESAATLTSAGPGPRRGVKRTKSSSKDLSPASILHEDRYKEGPSRSSLAPGHLPLEDEQSRSMSQDQNQGSRDKPWGLGTTTTYVWRPTQQIYTPRPPAAATPPPPPWSHPSYSTLPPQQDPSEAVGDSPQLPERPAMSPLPSKRRKPSSTTTTMESNADSPMSPTYPIHGSAPSATTGAAPADSKTNSAASVLVEWSKQASARSCSTTSSSCCAPSVPAPSADLTARELCGPSADADCCQPPHAEDSTIEVKKAGSQNEHEGENGSRHYLLSVCGGLEGNASTNANAKGLGTAKIKNIAYDPNLCCGGLIDCSGPLFENSSLPAEQALALAEASRAVESGAVA</sequence>
<evidence type="ECO:0000256" key="2">
    <source>
        <dbReference type="SAM" id="MobiDB-lite"/>
    </source>
</evidence>
<organism evidence="3 4">
    <name type="scientific">Microbotryum saponariae</name>
    <dbReference type="NCBI Taxonomy" id="289078"/>
    <lineage>
        <taxon>Eukaryota</taxon>
        <taxon>Fungi</taxon>
        <taxon>Dikarya</taxon>
        <taxon>Basidiomycota</taxon>
        <taxon>Pucciniomycotina</taxon>
        <taxon>Microbotryomycetes</taxon>
        <taxon>Microbotryales</taxon>
        <taxon>Microbotryaceae</taxon>
        <taxon>Microbotryum</taxon>
    </lineage>
</organism>
<proteinExistence type="predicted"/>
<name>A0A2X0LNU0_9BASI</name>
<feature type="compositionally biased region" description="Low complexity" evidence="2">
    <location>
        <begin position="285"/>
        <end position="297"/>
    </location>
</feature>
<dbReference type="Proteomes" id="UP000249723">
    <property type="component" value="Unassembled WGS sequence"/>
</dbReference>
<dbReference type="GO" id="GO:0003700">
    <property type="term" value="F:DNA-binding transcription factor activity"/>
    <property type="evidence" value="ECO:0007669"/>
    <property type="project" value="InterPro"/>
</dbReference>
<dbReference type="Gene3D" id="1.20.5.170">
    <property type="match status" value="1"/>
</dbReference>
<accession>A0A2X0LNU0</accession>
<feature type="compositionally biased region" description="Basic and acidic residues" evidence="2">
    <location>
        <begin position="148"/>
        <end position="157"/>
    </location>
</feature>
<feature type="compositionally biased region" description="Polar residues" evidence="2">
    <location>
        <begin position="175"/>
        <end position="184"/>
    </location>
</feature>
<feature type="compositionally biased region" description="Polar residues" evidence="2">
    <location>
        <begin position="193"/>
        <end position="207"/>
    </location>
</feature>